<dbReference type="PANTHER" id="PTHR10552">
    <property type="entry name" value="U2 SMALL NUCLEAR RIBONUCLEOPROTEIN A"/>
    <property type="match status" value="1"/>
</dbReference>
<keyword evidence="2" id="KW-0433">Leucine-rich repeat</keyword>
<evidence type="ECO:0000313" key="8">
    <source>
        <dbReference type="Proteomes" id="UP000274922"/>
    </source>
</evidence>
<keyword evidence="4" id="KW-0539">Nucleus</keyword>
<keyword evidence="8" id="KW-1185">Reference proteome</keyword>
<evidence type="ECO:0000256" key="2">
    <source>
        <dbReference type="ARBA" id="ARBA00022614"/>
    </source>
</evidence>
<evidence type="ECO:0000313" key="7">
    <source>
        <dbReference type="EMBL" id="RKP01262.1"/>
    </source>
</evidence>
<keyword evidence="3" id="KW-0677">Repeat</keyword>
<comment type="subcellular location">
    <subcellularLocation>
        <location evidence="1">Nucleus</location>
    </subcellularLocation>
</comment>
<dbReference type="EMBL" id="ML014179">
    <property type="protein sequence ID" value="RKP01262.1"/>
    <property type="molecule type" value="Genomic_DNA"/>
</dbReference>
<dbReference type="GO" id="GO:0000398">
    <property type="term" value="P:mRNA splicing, via spliceosome"/>
    <property type="evidence" value="ECO:0007669"/>
    <property type="project" value="InterPro"/>
</dbReference>
<dbReference type="OrthoDB" id="433501at2759"/>
<organism evidence="7 8">
    <name type="scientific">Caulochytrium protostelioides</name>
    <dbReference type="NCBI Taxonomy" id="1555241"/>
    <lineage>
        <taxon>Eukaryota</taxon>
        <taxon>Fungi</taxon>
        <taxon>Fungi incertae sedis</taxon>
        <taxon>Chytridiomycota</taxon>
        <taxon>Chytridiomycota incertae sedis</taxon>
        <taxon>Chytridiomycetes</taxon>
        <taxon>Caulochytriales</taxon>
        <taxon>Caulochytriaceae</taxon>
        <taxon>Caulochytrium</taxon>
    </lineage>
</organism>
<dbReference type="Gene3D" id="3.80.10.10">
    <property type="entry name" value="Ribonuclease Inhibitor"/>
    <property type="match status" value="1"/>
</dbReference>
<comment type="similarity">
    <text evidence="5">Belongs to the U2 small nuclear ribonucleoprotein A family.</text>
</comment>
<dbReference type="STRING" id="1555241.A0A4P9X7R2"/>
<protein>
    <recommendedName>
        <fullName evidence="6">U2 small nuclear ribonucleoprotein A'</fullName>
    </recommendedName>
</protein>
<name>A0A4P9X7R2_9FUNG</name>
<evidence type="ECO:0000256" key="3">
    <source>
        <dbReference type="ARBA" id="ARBA00022737"/>
    </source>
</evidence>
<dbReference type="Pfam" id="PF14580">
    <property type="entry name" value="LRR_9"/>
    <property type="match status" value="1"/>
</dbReference>
<reference evidence="8" key="1">
    <citation type="journal article" date="2018" name="Nat. Microbiol.">
        <title>Leveraging single-cell genomics to expand the fungal tree of life.</title>
        <authorList>
            <person name="Ahrendt S.R."/>
            <person name="Quandt C.A."/>
            <person name="Ciobanu D."/>
            <person name="Clum A."/>
            <person name="Salamov A."/>
            <person name="Andreopoulos B."/>
            <person name="Cheng J.F."/>
            <person name="Woyke T."/>
            <person name="Pelin A."/>
            <person name="Henrissat B."/>
            <person name="Reynolds N.K."/>
            <person name="Benny G.L."/>
            <person name="Smith M.E."/>
            <person name="James T.Y."/>
            <person name="Grigoriev I.V."/>
        </authorList>
    </citation>
    <scope>NUCLEOTIDE SEQUENCE [LARGE SCALE GENOMIC DNA]</scope>
    <source>
        <strain evidence="8">ATCC 52028</strain>
    </source>
</reference>
<evidence type="ECO:0000256" key="4">
    <source>
        <dbReference type="ARBA" id="ARBA00023242"/>
    </source>
</evidence>
<dbReference type="PROSITE" id="PS51450">
    <property type="entry name" value="LRR"/>
    <property type="match status" value="1"/>
</dbReference>
<dbReference type="SUPFAM" id="SSF52058">
    <property type="entry name" value="L domain-like"/>
    <property type="match status" value="1"/>
</dbReference>
<evidence type="ECO:0000256" key="1">
    <source>
        <dbReference type="ARBA" id="ARBA00004123"/>
    </source>
</evidence>
<dbReference type="Proteomes" id="UP000274922">
    <property type="component" value="Unassembled WGS sequence"/>
</dbReference>
<dbReference type="PANTHER" id="PTHR10552:SF6">
    <property type="entry name" value="U2 SMALL NUCLEAR RIBONUCLEOPROTEIN A"/>
    <property type="match status" value="1"/>
</dbReference>
<evidence type="ECO:0000256" key="6">
    <source>
        <dbReference type="ARBA" id="ARBA00024238"/>
    </source>
</evidence>
<gene>
    <name evidence="7" type="ORF">CXG81DRAFT_12244</name>
</gene>
<evidence type="ECO:0000256" key="5">
    <source>
        <dbReference type="ARBA" id="ARBA00024196"/>
    </source>
</evidence>
<dbReference type="InterPro" id="IPR044640">
    <property type="entry name" value="RU2A"/>
</dbReference>
<dbReference type="InterPro" id="IPR032675">
    <property type="entry name" value="LRR_dom_sf"/>
</dbReference>
<proteinExistence type="inferred from homology"/>
<sequence length="238" mass="26097">MVALNYELLQVAETRFNPLKERELVLRDYNIPQIENLAVLNDQYDALDLTNNRLTALANFPRMTSLATLLASGNQIAALAPDLAEQLPNLHTLNLAANRMTHLGDLDVLGQLDKLEVLLLAGNAVTRHPHYRSYVIHRCPRVRILDWEKVRDAERNAASTLFSGDEGLALAYRLSGKKPSVLRSATGKASIPGDAGAQAGVADTDAERIQALKAAIQAATSIEDVVRLEKELSEAMHM</sequence>
<dbReference type="GO" id="GO:0005686">
    <property type="term" value="C:U2 snRNP"/>
    <property type="evidence" value="ECO:0007669"/>
    <property type="project" value="TreeGrafter"/>
</dbReference>
<dbReference type="InterPro" id="IPR001611">
    <property type="entry name" value="Leu-rich_rpt"/>
</dbReference>
<dbReference type="AlphaFoldDB" id="A0A4P9X7R2"/>
<dbReference type="GO" id="GO:0030620">
    <property type="term" value="F:U2 snRNA binding"/>
    <property type="evidence" value="ECO:0007669"/>
    <property type="project" value="InterPro"/>
</dbReference>
<accession>A0A4P9X7R2</accession>